<keyword evidence="24" id="KW-1185">Reference proteome</keyword>
<evidence type="ECO:0000256" key="14">
    <source>
        <dbReference type="ARBA" id="ARBA00023180"/>
    </source>
</evidence>
<dbReference type="GO" id="GO:0015016">
    <property type="term" value="F:heparan sulfate N-sulfotransferase activity"/>
    <property type="evidence" value="ECO:0007669"/>
    <property type="project" value="UniProtKB-EC"/>
</dbReference>
<dbReference type="InterPro" id="IPR027417">
    <property type="entry name" value="P-loop_NTPase"/>
</dbReference>
<feature type="binding site" evidence="17">
    <location>
        <position position="719"/>
    </location>
    <ligand>
        <name>3'-phosphoadenylyl sulfate</name>
        <dbReference type="ChEBI" id="CHEBI:58339"/>
    </ligand>
</feature>
<evidence type="ECO:0000256" key="15">
    <source>
        <dbReference type="ARBA" id="ARBA00023268"/>
    </source>
</evidence>
<comment type="pathway">
    <text evidence="3">Glycan metabolism; heparan sulfate biosynthesis.</text>
</comment>
<gene>
    <name evidence="23" type="ORF">ACJMK2_033973</name>
</gene>
<evidence type="ECO:0000256" key="10">
    <source>
        <dbReference type="ARBA" id="ARBA00022989"/>
    </source>
</evidence>
<dbReference type="Pfam" id="PF00685">
    <property type="entry name" value="Sulfotransfer_1"/>
    <property type="match status" value="1"/>
</dbReference>
<evidence type="ECO:0000313" key="23">
    <source>
        <dbReference type="EMBL" id="KAL3876093.1"/>
    </source>
</evidence>
<evidence type="ECO:0000256" key="18">
    <source>
        <dbReference type="PIRSR" id="PIRSR637359-3"/>
    </source>
</evidence>
<keyword evidence="15" id="KW-0511">Multifunctional enzyme</keyword>
<evidence type="ECO:0000259" key="21">
    <source>
        <dbReference type="Pfam" id="PF12062"/>
    </source>
</evidence>
<organism evidence="23 24">
    <name type="scientific">Sinanodonta woodiana</name>
    <name type="common">Chinese pond mussel</name>
    <name type="synonym">Anodonta woodiana</name>
    <dbReference type="NCBI Taxonomy" id="1069815"/>
    <lineage>
        <taxon>Eukaryota</taxon>
        <taxon>Metazoa</taxon>
        <taxon>Spiralia</taxon>
        <taxon>Lophotrochozoa</taxon>
        <taxon>Mollusca</taxon>
        <taxon>Bivalvia</taxon>
        <taxon>Autobranchia</taxon>
        <taxon>Heteroconchia</taxon>
        <taxon>Palaeoheterodonta</taxon>
        <taxon>Unionida</taxon>
        <taxon>Unionoidea</taxon>
        <taxon>Unionidae</taxon>
        <taxon>Unioninae</taxon>
        <taxon>Sinanodonta</taxon>
    </lineage>
</organism>
<comment type="pathway">
    <text evidence="2">Glycan metabolism; heparin biosynthesis.</text>
</comment>
<keyword evidence="13 18" id="KW-1015">Disulfide bond</keyword>
<keyword evidence="6" id="KW-0808">Transferase</keyword>
<evidence type="ECO:0000256" key="13">
    <source>
        <dbReference type="ARBA" id="ARBA00023157"/>
    </source>
</evidence>
<feature type="transmembrane region" description="Helical" evidence="19">
    <location>
        <begin position="28"/>
        <end position="48"/>
    </location>
</feature>
<dbReference type="Proteomes" id="UP001634394">
    <property type="component" value="Unassembled WGS sequence"/>
</dbReference>
<protein>
    <recommendedName>
        <fullName evidence="5">[heparan sulfate]-glucosamine N-sulfotransferase</fullName>
        <ecNumber evidence="5">2.8.2.8</ecNumber>
    </recommendedName>
</protein>
<dbReference type="EC" id="2.8.2.8" evidence="5"/>
<keyword evidence="12 19" id="KW-0472">Membrane</keyword>
<comment type="subcellular location">
    <subcellularLocation>
        <location evidence="1">Golgi apparatus membrane</location>
        <topology evidence="1">Single-pass type II membrane protein</topology>
    </subcellularLocation>
</comment>
<dbReference type="InterPro" id="IPR000863">
    <property type="entry name" value="Sulfotransferase_dom"/>
</dbReference>
<dbReference type="InterPro" id="IPR056793">
    <property type="entry name" value="HSNSD_N"/>
</dbReference>
<dbReference type="InterPro" id="IPR037359">
    <property type="entry name" value="NST/OST"/>
</dbReference>
<keyword evidence="14" id="KW-0325">Glycoprotein</keyword>
<evidence type="ECO:0000256" key="5">
    <source>
        <dbReference type="ARBA" id="ARBA00012979"/>
    </source>
</evidence>
<evidence type="ECO:0000256" key="4">
    <source>
        <dbReference type="ARBA" id="ARBA00010420"/>
    </source>
</evidence>
<accession>A0ABD3WSA6</accession>
<evidence type="ECO:0000256" key="6">
    <source>
        <dbReference type="ARBA" id="ARBA00022679"/>
    </source>
</evidence>
<evidence type="ECO:0000259" key="22">
    <source>
        <dbReference type="Pfam" id="PF25119"/>
    </source>
</evidence>
<evidence type="ECO:0000256" key="7">
    <source>
        <dbReference type="ARBA" id="ARBA00022692"/>
    </source>
</evidence>
<dbReference type="GO" id="GO:0016787">
    <property type="term" value="F:hydrolase activity"/>
    <property type="evidence" value="ECO:0007669"/>
    <property type="project" value="UniProtKB-KW"/>
</dbReference>
<dbReference type="EMBL" id="JBJQND010000005">
    <property type="protein sequence ID" value="KAL3876093.1"/>
    <property type="molecule type" value="Genomic_DNA"/>
</dbReference>
<feature type="domain" description="Sulfotransferase" evidence="20">
    <location>
        <begin position="612"/>
        <end position="841"/>
    </location>
</feature>
<keyword evidence="9" id="KW-0735">Signal-anchor</keyword>
<keyword evidence="7 19" id="KW-0812">Transmembrane</keyword>
<keyword evidence="11" id="KW-0333">Golgi apparatus</keyword>
<dbReference type="PANTHER" id="PTHR10605:SF56">
    <property type="entry name" value="BIFUNCTIONAL HEPARAN SULFATE N-DEACETYLASE_N-SULFOTRANSFERASE"/>
    <property type="match status" value="1"/>
</dbReference>
<evidence type="ECO:0000313" key="24">
    <source>
        <dbReference type="Proteomes" id="UP001634394"/>
    </source>
</evidence>
<dbReference type="AlphaFoldDB" id="A0ABD3WSA6"/>
<dbReference type="InterPro" id="IPR021930">
    <property type="entry name" value="Heparan_SO4_deacetylase_dom"/>
</dbReference>
<evidence type="ECO:0000256" key="3">
    <source>
        <dbReference type="ARBA" id="ARBA00005093"/>
    </source>
</evidence>
<dbReference type="GO" id="GO:0000139">
    <property type="term" value="C:Golgi membrane"/>
    <property type="evidence" value="ECO:0007669"/>
    <property type="project" value="UniProtKB-SubCell"/>
</dbReference>
<evidence type="ECO:0000256" key="16">
    <source>
        <dbReference type="PIRSR" id="PIRSR637359-1"/>
    </source>
</evidence>
<evidence type="ECO:0000256" key="12">
    <source>
        <dbReference type="ARBA" id="ARBA00023136"/>
    </source>
</evidence>
<feature type="domain" description="Heparan sulfate-N-deacetylase N-terminal" evidence="22">
    <location>
        <begin position="93"/>
        <end position="309"/>
    </location>
</feature>
<comment type="similarity">
    <text evidence="4">Belongs to the sulfotransferase 1 family. NDST subfamily.</text>
</comment>
<dbReference type="Pfam" id="PF25119">
    <property type="entry name" value="HSNSD_N"/>
    <property type="match status" value="1"/>
</dbReference>
<evidence type="ECO:0000256" key="19">
    <source>
        <dbReference type="SAM" id="Phobius"/>
    </source>
</evidence>
<keyword evidence="10 19" id="KW-1133">Transmembrane helix</keyword>
<evidence type="ECO:0000256" key="1">
    <source>
        <dbReference type="ARBA" id="ARBA00004323"/>
    </source>
</evidence>
<sequence>MSLRRHFENIKNVACRILFKRRCTLRKVLAIVLIFSVVSFVILNYFFFHSSKYTKIPSLPPVPNIRCRLDKDLGLFDQMARNHDTPGNVRIGKRVLVLLETPYTKSAKKIMAALSAARFEYKVEDTGGKLPALTHFEKGRFGVVIFEHLQSYVNMAYWNRQLVDKYCRDFDVGMIFFVSSPDEFGIEFERIPDYPLLLQYNLAIKNYRLNMISDVWRIIRPGELIEERFPDDDWTVFHPNHTAFEPLAYAQIAEPLHKNASPGYDMVNRTLITALLDTGKIDGIKKILFGNNLKFWLHHPLLLDSISYLSHGKLSLPLERYIQVDVDDVFVGAIGTRIKAKDVEAMIQTQERLQHKVEGFHFMLGFSGWYFYHGDDEENEGDKKILEEKDKFWWFGHMWRHEQPHKFDQDYLEKSMSNNLEFAKEKGIAVIHQYAVAPHHSGVYPVHEPLYNVWKKTWDIRVTSTEEYPKLHPFYIRRGFIHQGIMVLPRQTCGLYTHTIYIDEYPGGREHLDDSIKGGELFQSFLYNPINIFMTHQSNYANDRLALYTFESAIKFVQCWTNLQLKQVPPLELAIKYFEMYPEEKTPIWKNPCDYKRHQAIWSANKTCKRLPNFLVIGPQKTGTTALYTFLGMHPAVKSNYNSPETFEEVQFFNGNNYEKGLDWYMDHFPNLTNDSTELLFEKSATYFDNADAPMRAFALVPKTKIISILVDPAKRAYSWYQHMRAHTDPTALNYTFYDILTAPDSAPRRVRGLRNRCLEPGLYAQHILHWLDYFPAQQLFVIDGELLRANPVLVMDQVQKFLTVEPYFNYTEHLRFDPKKGFYCQVLTDDQNKCLGMSKGRQYPPMDIKSGEFLKQFYSKPNLALSKLLTKLNFHLPKWLDDNVGA</sequence>
<evidence type="ECO:0000259" key="20">
    <source>
        <dbReference type="Pfam" id="PF00685"/>
    </source>
</evidence>
<proteinExistence type="inferred from homology"/>
<dbReference type="PANTHER" id="PTHR10605">
    <property type="entry name" value="HEPARAN SULFATE SULFOTRANSFERASE"/>
    <property type="match status" value="1"/>
</dbReference>
<evidence type="ECO:0000256" key="8">
    <source>
        <dbReference type="ARBA" id="ARBA00022801"/>
    </source>
</evidence>
<feature type="binding site" evidence="17">
    <location>
        <position position="824"/>
    </location>
    <ligand>
        <name>3'-phosphoadenylyl sulfate</name>
        <dbReference type="ChEBI" id="CHEBI:58339"/>
    </ligand>
</feature>
<evidence type="ECO:0000256" key="9">
    <source>
        <dbReference type="ARBA" id="ARBA00022968"/>
    </source>
</evidence>
<feature type="active site" description="For sulfotransferase activity" evidence="16">
    <location>
        <position position="621"/>
    </location>
</feature>
<dbReference type="SUPFAM" id="SSF52540">
    <property type="entry name" value="P-loop containing nucleoside triphosphate hydrolases"/>
    <property type="match status" value="1"/>
</dbReference>
<feature type="binding site" evidence="17">
    <location>
        <begin position="840"/>
        <end position="844"/>
    </location>
    <ligand>
        <name>3'-phosphoadenylyl sulfate</name>
        <dbReference type="ChEBI" id="CHEBI:58339"/>
    </ligand>
</feature>
<feature type="domain" description="Heparan sulphate-N-deacetylase deacetylase" evidence="21">
    <location>
        <begin position="319"/>
        <end position="522"/>
    </location>
</feature>
<feature type="disulfide bond" evidence="18">
    <location>
        <begin position="825"/>
        <end position="835"/>
    </location>
</feature>
<reference evidence="23 24" key="1">
    <citation type="submission" date="2024-11" db="EMBL/GenBank/DDBJ databases">
        <title>Chromosome-level genome assembly of the freshwater bivalve Anodonta woodiana.</title>
        <authorList>
            <person name="Chen X."/>
        </authorList>
    </citation>
    <scope>NUCLEOTIDE SEQUENCE [LARGE SCALE GENOMIC DNA]</scope>
    <source>
        <strain evidence="23">MN2024</strain>
        <tissue evidence="23">Gills</tissue>
    </source>
</reference>
<evidence type="ECO:0000256" key="17">
    <source>
        <dbReference type="PIRSR" id="PIRSR637359-2"/>
    </source>
</evidence>
<evidence type="ECO:0000256" key="11">
    <source>
        <dbReference type="ARBA" id="ARBA00023034"/>
    </source>
</evidence>
<evidence type="ECO:0000256" key="2">
    <source>
        <dbReference type="ARBA" id="ARBA00004841"/>
    </source>
</evidence>
<dbReference type="Gene3D" id="3.40.50.300">
    <property type="entry name" value="P-loop containing nucleotide triphosphate hydrolases"/>
    <property type="match status" value="1"/>
</dbReference>
<name>A0ABD3WSA6_SINWO</name>
<keyword evidence="8" id="KW-0378">Hydrolase</keyword>
<comment type="caution">
    <text evidence="23">The sequence shown here is derived from an EMBL/GenBank/DDBJ whole genome shotgun (WGS) entry which is preliminary data.</text>
</comment>
<dbReference type="Pfam" id="PF12062">
    <property type="entry name" value="HSNSD-CE"/>
    <property type="match status" value="1"/>
</dbReference>